<dbReference type="Proteomes" id="UP001331761">
    <property type="component" value="Unassembled WGS sequence"/>
</dbReference>
<reference evidence="1 2" key="1">
    <citation type="submission" date="2019-10" db="EMBL/GenBank/DDBJ databases">
        <title>Assembly and Annotation for the nematode Trichostrongylus colubriformis.</title>
        <authorList>
            <person name="Martin J."/>
        </authorList>
    </citation>
    <scope>NUCLEOTIDE SEQUENCE [LARGE SCALE GENOMIC DNA]</scope>
    <source>
        <strain evidence="1">G859</strain>
        <tissue evidence="1">Whole worm</tissue>
    </source>
</reference>
<organism evidence="1 2">
    <name type="scientific">Trichostrongylus colubriformis</name>
    <name type="common">Black scour worm</name>
    <dbReference type="NCBI Taxonomy" id="6319"/>
    <lineage>
        <taxon>Eukaryota</taxon>
        <taxon>Metazoa</taxon>
        <taxon>Ecdysozoa</taxon>
        <taxon>Nematoda</taxon>
        <taxon>Chromadorea</taxon>
        <taxon>Rhabditida</taxon>
        <taxon>Rhabditina</taxon>
        <taxon>Rhabditomorpha</taxon>
        <taxon>Strongyloidea</taxon>
        <taxon>Trichostrongylidae</taxon>
        <taxon>Trichostrongylus</taxon>
    </lineage>
</organism>
<sequence length="95" mass="10905">MSQLERELIERARERGVDRATARQTLMDKLLWREKGEVASIRMLRWALLVLSKDSAGVIPNEICAVVMENAKVIGEMRLIRRGFQPSSILYISYA</sequence>
<comment type="caution">
    <text evidence="1">The sequence shown here is derived from an EMBL/GenBank/DDBJ whole genome shotgun (WGS) entry which is preliminary data.</text>
</comment>
<name>A0AAN8FGK4_TRICO</name>
<accession>A0AAN8FGK4</accession>
<dbReference type="EMBL" id="WIXE01015161">
    <property type="protein sequence ID" value="KAK5973692.1"/>
    <property type="molecule type" value="Genomic_DNA"/>
</dbReference>
<keyword evidence="2" id="KW-1185">Reference proteome</keyword>
<gene>
    <name evidence="1" type="ORF">GCK32_013913</name>
</gene>
<evidence type="ECO:0000313" key="2">
    <source>
        <dbReference type="Proteomes" id="UP001331761"/>
    </source>
</evidence>
<evidence type="ECO:0000313" key="1">
    <source>
        <dbReference type="EMBL" id="KAK5973692.1"/>
    </source>
</evidence>
<proteinExistence type="predicted"/>
<protein>
    <submittedName>
        <fullName evidence="1">Uncharacterized protein</fullName>
    </submittedName>
</protein>
<dbReference type="AlphaFoldDB" id="A0AAN8FGK4"/>